<comment type="catalytic activity">
    <reaction evidence="10">
        <text>L,L-cystathionine + H2O = L-homocysteine + pyruvate + NH4(+)</text>
        <dbReference type="Rhea" id="RHEA:13965"/>
        <dbReference type="ChEBI" id="CHEBI:15361"/>
        <dbReference type="ChEBI" id="CHEBI:15377"/>
        <dbReference type="ChEBI" id="CHEBI:28938"/>
        <dbReference type="ChEBI" id="CHEBI:58161"/>
        <dbReference type="ChEBI" id="CHEBI:58199"/>
    </reaction>
</comment>
<dbReference type="NCBIfam" id="TIGR01329">
    <property type="entry name" value="cysta_beta_ly_E"/>
    <property type="match status" value="1"/>
</dbReference>
<dbReference type="FunFam" id="3.40.640.10:FF:000009">
    <property type="entry name" value="Cystathionine gamma-synthase homolog"/>
    <property type="match status" value="1"/>
</dbReference>
<dbReference type="PROSITE" id="PS00868">
    <property type="entry name" value="CYS_MET_METAB_PP"/>
    <property type="match status" value="1"/>
</dbReference>
<proteinExistence type="inferred from homology"/>
<comment type="similarity">
    <text evidence="2 14">Belongs to the trans-sulfuration enzymes family.</text>
</comment>
<evidence type="ECO:0000256" key="12">
    <source>
        <dbReference type="ARBA" id="ARBA00072331"/>
    </source>
</evidence>
<dbReference type="Gene3D" id="3.40.640.10">
    <property type="entry name" value="Type I PLP-dependent aspartate aminotransferase-like (Major domain)"/>
    <property type="match status" value="1"/>
</dbReference>
<dbReference type="PANTHER" id="PTHR11808:SF50">
    <property type="entry name" value="CYSTATHIONINE BETA-LYASE"/>
    <property type="match status" value="1"/>
</dbReference>
<evidence type="ECO:0000313" key="15">
    <source>
        <dbReference type="EMBL" id="KAF7728198.1"/>
    </source>
</evidence>
<dbReference type="FunFam" id="3.90.1150.10:FF:000013">
    <property type="entry name" value="Cystathionine beta-lyase"/>
    <property type="match status" value="1"/>
</dbReference>
<dbReference type="PIRSF" id="PIRSF001434">
    <property type="entry name" value="CGS"/>
    <property type="match status" value="1"/>
</dbReference>
<evidence type="ECO:0000256" key="8">
    <source>
        <dbReference type="ARBA" id="ARBA00046315"/>
    </source>
</evidence>
<evidence type="ECO:0000256" key="4">
    <source>
        <dbReference type="ARBA" id="ARBA00022605"/>
    </source>
</evidence>
<evidence type="ECO:0000256" key="10">
    <source>
        <dbReference type="ARBA" id="ARBA00047517"/>
    </source>
</evidence>
<dbReference type="InterPro" id="IPR000277">
    <property type="entry name" value="Cys/Met-Metab_PyrdxlP-dep_enz"/>
</dbReference>
<gene>
    <name evidence="15" type="primary">STR3</name>
    <name evidence="15" type="ORF">EC973_006592</name>
</gene>
<accession>A0A8H7BT85</accession>
<keyword evidence="7 15" id="KW-0456">Lyase</keyword>
<comment type="catalytic activity">
    <reaction evidence="11">
        <text>an S-substituted L-cysteine + H2O = a thiol + pyruvate + NH4(+)</text>
        <dbReference type="Rhea" id="RHEA:18121"/>
        <dbReference type="ChEBI" id="CHEBI:15361"/>
        <dbReference type="ChEBI" id="CHEBI:15377"/>
        <dbReference type="ChEBI" id="CHEBI:28938"/>
        <dbReference type="ChEBI" id="CHEBI:29256"/>
        <dbReference type="ChEBI" id="CHEBI:58717"/>
        <dbReference type="EC" id="4.4.1.13"/>
    </reaction>
</comment>
<evidence type="ECO:0000256" key="1">
    <source>
        <dbReference type="ARBA" id="ARBA00001933"/>
    </source>
</evidence>
<evidence type="ECO:0000256" key="3">
    <source>
        <dbReference type="ARBA" id="ARBA00012224"/>
    </source>
</evidence>
<feature type="modified residue" description="N6-(pyridoxal phosphate)lysine" evidence="13">
    <location>
        <position position="214"/>
    </location>
</feature>
<dbReference type="PANTHER" id="PTHR11808">
    <property type="entry name" value="TRANS-SULFURATION ENZYME FAMILY MEMBER"/>
    <property type="match status" value="1"/>
</dbReference>
<evidence type="ECO:0000256" key="11">
    <source>
        <dbReference type="ARBA" id="ARBA00047625"/>
    </source>
</evidence>
<comment type="cofactor">
    <cofactor evidence="1 14">
        <name>pyridoxal 5'-phosphate</name>
        <dbReference type="ChEBI" id="CHEBI:597326"/>
    </cofactor>
</comment>
<dbReference type="GO" id="GO:0019346">
    <property type="term" value="P:transsulfuration"/>
    <property type="evidence" value="ECO:0007669"/>
    <property type="project" value="InterPro"/>
</dbReference>
<dbReference type="EMBL" id="JABAYA010000042">
    <property type="protein sequence ID" value="KAF7728198.1"/>
    <property type="molecule type" value="Genomic_DNA"/>
</dbReference>
<dbReference type="GO" id="GO:0047804">
    <property type="term" value="F:cysteine-S-conjugate beta-lyase activity"/>
    <property type="evidence" value="ECO:0007669"/>
    <property type="project" value="UniProtKB-EC"/>
</dbReference>
<protein>
    <recommendedName>
        <fullName evidence="12">Cystathionine beta-lyase</fullName>
        <ecNumber evidence="3">4.4.1.13</ecNumber>
    </recommendedName>
    <alternativeName>
        <fullName evidence="9">Cysteine-S-conjugate beta-lyase</fullName>
    </alternativeName>
</protein>
<name>A0A8H7BT85_9FUNG</name>
<dbReference type="EC" id="4.4.1.13" evidence="3"/>
<comment type="caution">
    <text evidence="15">The sequence shown here is derived from an EMBL/GenBank/DDBJ whole genome shotgun (WGS) entry which is preliminary data.</text>
</comment>
<evidence type="ECO:0000256" key="6">
    <source>
        <dbReference type="ARBA" id="ARBA00023167"/>
    </source>
</evidence>
<keyword evidence="16" id="KW-1185">Reference proteome</keyword>
<dbReference type="CDD" id="cd00614">
    <property type="entry name" value="CGS_like"/>
    <property type="match status" value="1"/>
</dbReference>
<evidence type="ECO:0000256" key="13">
    <source>
        <dbReference type="PIRSR" id="PIRSR001434-2"/>
    </source>
</evidence>
<keyword evidence="4" id="KW-0028">Amino-acid biosynthesis</keyword>
<dbReference type="GO" id="GO:0071266">
    <property type="term" value="P:'de novo' L-methionine biosynthetic process"/>
    <property type="evidence" value="ECO:0007669"/>
    <property type="project" value="InterPro"/>
</dbReference>
<dbReference type="OrthoDB" id="2545919at2759"/>
<dbReference type="Pfam" id="PF01053">
    <property type="entry name" value="Cys_Met_Meta_PP"/>
    <property type="match status" value="1"/>
</dbReference>
<dbReference type="InterPro" id="IPR015424">
    <property type="entry name" value="PyrdxlP-dep_Trfase"/>
</dbReference>
<evidence type="ECO:0000313" key="16">
    <source>
        <dbReference type="Proteomes" id="UP000605846"/>
    </source>
</evidence>
<dbReference type="InterPro" id="IPR054542">
    <property type="entry name" value="Cys_met_metab_PP"/>
</dbReference>
<dbReference type="SUPFAM" id="SSF53383">
    <property type="entry name" value="PLP-dependent transferases"/>
    <property type="match status" value="1"/>
</dbReference>
<dbReference type="Proteomes" id="UP000605846">
    <property type="component" value="Unassembled WGS sequence"/>
</dbReference>
<keyword evidence="6" id="KW-0486">Methionine biosynthesis</keyword>
<evidence type="ECO:0000256" key="2">
    <source>
        <dbReference type="ARBA" id="ARBA00009077"/>
    </source>
</evidence>
<dbReference type="InterPro" id="IPR015422">
    <property type="entry name" value="PyrdxlP-dep_Trfase_small"/>
</dbReference>
<keyword evidence="5 13" id="KW-0663">Pyridoxal phosphate</keyword>
<evidence type="ECO:0000256" key="14">
    <source>
        <dbReference type="RuleBase" id="RU362118"/>
    </source>
</evidence>
<dbReference type="InterPro" id="IPR015421">
    <property type="entry name" value="PyrdxlP-dep_Trfase_major"/>
</dbReference>
<sequence>MTDVLPASPASSVSGRRRYRFATEVVTVDNPEDPHNAASVPIYQSATFKQKSASAGGEYDYSRSGNPTRTHLENHLAKIMGAKRALAVTSGMSALDVITRLVRTGEEIVAGNDLYGGTNRLLSFLAKSLNIKTHHVDTTIAESVLPYLSSKTRLVLLETPSNPLMKISDIPTIANYVHEKCPDALVVVDNTMMSPYLQRPLELGADITYHSATKYLSGHHDLMAGVLGTRDEALAEQLYYVVNATGCGLGPFDSWLLLRGIKTLTVRMDKQQASAIRIAEYLEQRGLKVNYPGSRKHPQYELHKQIASGPGAVLSFETGDIGISERIVEAAKLWSISVSFGCVNSLMSMPCRMSHASIPAHIRAEREFPEDVIRLCVGIEDVEDLLEDLEQALLSAGAIPTEKTVADDS</sequence>
<evidence type="ECO:0000256" key="7">
    <source>
        <dbReference type="ARBA" id="ARBA00023239"/>
    </source>
</evidence>
<dbReference type="Gene3D" id="3.90.1150.10">
    <property type="entry name" value="Aspartate Aminotransferase, domain 1"/>
    <property type="match status" value="1"/>
</dbReference>
<comment type="pathway">
    <text evidence="8">Amino-acid biosynthesis; L-methionine biosynthesis via de novo pathway; L-homocysteine from L-cystathionine: step 1/1.</text>
</comment>
<reference evidence="15" key="1">
    <citation type="submission" date="2020-01" db="EMBL/GenBank/DDBJ databases">
        <title>Genome Sequencing of Three Apophysomyces-Like Fungal Strains Confirms a Novel Fungal Genus in the Mucoromycota with divergent Burkholderia-like Endosymbiotic Bacteria.</title>
        <authorList>
            <person name="Stajich J.E."/>
            <person name="Macias A.M."/>
            <person name="Carter-House D."/>
            <person name="Lovett B."/>
            <person name="Kasson L.R."/>
            <person name="Berry K."/>
            <person name="Grigoriev I."/>
            <person name="Chang Y."/>
            <person name="Spatafora J."/>
            <person name="Kasson M.T."/>
        </authorList>
    </citation>
    <scope>NUCLEOTIDE SEQUENCE</scope>
    <source>
        <strain evidence="15">NRRL A-21654</strain>
    </source>
</reference>
<dbReference type="AlphaFoldDB" id="A0A8H7BT85"/>
<organism evidence="15 16">
    <name type="scientific">Apophysomyces ossiformis</name>
    <dbReference type="NCBI Taxonomy" id="679940"/>
    <lineage>
        <taxon>Eukaryota</taxon>
        <taxon>Fungi</taxon>
        <taxon>Fungi incertae sedis</taxon>
        <taxon>Mucoromycota</taxon>
        <taxon>Mucoromycotina</taxon>
        <taxon>Mucoromycetes</taxon>
        <taxon>Mucorales</taxon>
        <taxon>Mucorineae</taxon>
        <taxon>Mucoraceae</taxon>
        <taxon>Apophysomyces</taxon>
    </lineage>
</organism>
<dbReference type="InterPro" id="IPR006238">
    <property type="entry name" value="Cys_b_lyase_euk"/>
</dbReference>
<dbReference type="GO" id="GO:0030170">
    <property type="term" value="F:pyridoxal phosphate binding"/>
    <property type="evidence" value="ECO:0007669"/>
    <property type="project" value="InterPro"/>
</dbReference>
<evidence type="ECO:0000256" key="5">
    <source>
        <dbReference type="ARBA" id="ARBA00022898"/>
    </source>
</evidence>
<evidence type="ECO:0000256" key="9">
    <source>
        <dbReference type="ARBA" id="ARBA00047213"/>
    </source>
</evidence>
<dbReference type="GO" id="GO:0005737">
    <property type="term" value="C:cytoplasm"/>
    <property type="evidence" value="ECO:0007669"/>
    <property type="project" value="TreeGrafter"/>
</dbReference>